<reference evidence="2" key="1">
    <citation type="journal article" date="2019" name="Int. J. Syst. Evol. Microbiol.">
        <title>The Global Catalogue of Microorganisms (GCM) 10K type strain sequencing project: providing services to taxonomists for standard genome sequencing and annotation.</title>
        <authorList>
            <consortium name="The Broad Institute Genomics Platform"/>
            <consortium name="The Broad Institute Genome Sequencing Center for Infectious Disease"/>
            <person name="Wu L."/>
            <person name="Ma J."/>
        </authorList>
    </citation>
    <scope>NUCLEOTIDE SEQUENCE [LARGE SCALE GENOMIC DNA]</scope>
    <source>
        <strain evidence="2">CCM 8895</strain>
    </source>
</reference>
<dbReference type="RefSeq" id="WP_125591440.1">
    <property type="nucleotide sequence ID" value="NZ_JBHSSN010000002.1"/>
</dbReference>
<organism evidence="1 2">
    <name type="scientific">Companilactobacillus baiquanensis</name>
    <dbReference type="NCBI Taxonomy" id="2486005"/>
    <lineage>
        <taxon>Bacteria</taxon>
        <taxon>Bacillati</taxon>
        <taxon>Bacillota</taxon>
        <taxon>Bacilli</taxon>
        <taxon>Lactobacillales</taxon>
        <taxon>Lactobacillaceae</taxon>
        <taxon>Companilactobacillus</taxon>
    </lineage>
</organism>
<dbReference type="Proteomes" id="UP001596186">
    <property type="component" value="Unassembled WGS sequence"/>
</dbReference>
<sequence length="97" mass="10744">MKFATGFIIGTISGVALNYYQKGSLTKDANKVLKNIKIIKESLTELSNNVKVVPGVVKDLQKDFSDYTSDIQPDVENIQSTISKMQDNLDEFKSING</sequence>
<gene>
    <name evidence="1" type="ORF">ACFP1F_00195</name>
</gene>
<keyword evidence="2" id="KW-1185">Reference proteome</keyword>
<evidence type="ECO:0000313" key="2">
    <source>
        <dbReference type="Proteomes" id="UP001596186"/>
    </source>
</evidence>
<evidence type="ECO:0000313" key="1">
    <source>
        <dbReference type="EMBL" id="MFC6322187.1"/>
    </source>
</evidence>
<dbReference type="EMBL" id="JBHSSN010000002">
    <property type="protein sequence ID" value="MFC6322187.1"/>
    <property type="molecule type" value="Genomic_DNA"/>
</dbReference>
<protein>
    <recommendedName>
        <fullName evidence="3">YtxH domain-containing protein</fullName>
    </recommendedName>
</protein>
<accession>A0ABW1URY4</accession>
<comment type="caution">
    <text evidence="1">The sequence shown here is derived from an EMBL/GenBank/DDBJ whole genome shotgun (WGS) entry which is preliminary data.</text>
</comment>
<name>A0ABW1URY4_9LACO</name>
<proteinExistence type="predicted"/>
<dbReference type="Gene3D" id="1.20.5.300">
    <property type="match status" value="1"/>
</dbReference>
<evidence type="ECO:0008006" key="3">
    <source>
        <dbReference type="Google" id="ProtNLM"/>
    </source>
</evidence>